<keyword evidence="2" id="KW-1185">Reference proteome</keyword>
<name>A0ABR0AIX5_9CRUS</name>
<dbReference type="EMBL" id="JAOYFB010000037">
    <property type="protein sequence ID" value="KAK4025067.1"/>
    <property type="molecule type" value="Genomic_DNA"/>
</dbReference>
<comment type="caution">
    <text evidence="1">The sequence shown here is derived from an EMBL/GenBank/DDBJ whole genome shotgun (WGS) entry which is preliminary data.</text>
</comment>
<gene>
    <name evidence="1" type="ORF">OUZ56_010570</name>
</gene>
<proteinExistence type="predicted"/>
<sequence length="59" mass="6763">MSGHLDDVIYEEPDSDIEFDDTQSQTVESDDDIWSDEVITSEQKRQLDFVAGFMLTGVY</sequence>
<accession>A0ABR0AIX5</accession>
<evidence type="ECO:0000313" key="1">
    <source>
        <dbReference type="EMBL" id="KAK4025067.1"/>
    </source>
</evidence>
<dbReference type="Proteomes" id="UP001234178">
    <property type="component" value="Unassembled WGS sequence"/>
</dbReference>
<organism evidence="1 2">
    <name type="scientific">Daphnia magna</name>
    <dbReference type="NCBI Taxonomy" id="35525"/>
    <lineage>
        <taxon>Eukaryota</taxon>
        <taxon>Metazoa</taxon>
        <taxon>Ecdysozoa</taxon>
        <taxon>Arthropoda</taxon>
        <taxon>Crustacea</taxon>
        <taxon>Branchiopoda</taxon>
        <taxon>Diplostraca</taxon>
        <taxon>Cladocera</taxon>
        <taxon>Anomopoda</taxon>
        <taxon>Daphniidae</taxon>
        <taxon>Daphnia</taxon>
    </lineage>
</organism>
<protein>
    <submittedName>
        <fullName evidence="1">Uncharacterized protein</fullName>
    </submittedName>
</protein>
<reference evidence="1 2" key="1">
    <citation type="journal article" date="2023" name="Nucleic Acids Res.">
        <title>The hologenome of Daphnia magna reveals possible DNA methylation and microbiome-mediated evolution of the host genome.</title>
        <authorList>
            <person name="Chaturvedi A."/>
            <person name="Li X."/>
            <person name="Dhandapani V."/>
            <person name="Marshall H."/>
            <person name="Kissane S."/>
            <person name="Cuenca-Cambronero M."/>
            <person name="Asole G."/>
            <person name="Calvet F."/>
            <person name="Ruiz-Romero M."/>
            <person name="Marangio P."/>
            <person name="Guigo R."/>
            <person name="Rago D."/>
            <person name="Mirbahai L."/>
            <person name="Eastwood N."/>
            <person name="Colbourne J.K."/>
            <person name="Zhou J."/>
            <person name="Mallon E."/>
            <person name="Orsini L."/>
        </authorList>
    </citation>
    <scope>NUCLEOTIDE SEQUENCE [LARGE SCALE GENOMIC DNA]</scope>
    <source>
        <strain evidence="1">LRV0_1</strain>
    </source>
</reference>
<evidence type="ECO:0000313" key="2">
    <source>
        <dbReference type="Proteomes" id="UP001234178"/>
    </source>
</evidence>